<feature type="signal peptide" evidence="1">
    <location>
        <begin position="1"/>
        <end position="18"/>
    </location>
</feature>
<reference evidence="2 3" key="1">
    <citation type="journal article" date="2012" name="J. Bacteriol.">
        <title>Genome Sequence of the Halotolerant Bacterium Imtechella halotolerans K1T.</title>
        <authorList>
            <person name="Kumar S."/>
            <person name="Vikram S."/>
            <person name="Subramanian S."/>
            <person name="Raghava G.P."/>
            <person name="Pinnaka A.K."/>
        </authorList>
    </citation>
    <scope>NUCLEOTIDE SEQUENCE [LARGE SCALE GENOMIC DNA]</scope>
    <source>
        <strain evidence="2 3">K1</strain>
    </source>
</reference>
<evidence type="ECO:0000313" key="3">
    <source>
        <dbReference type="Proteomes" id="UP000005938"/>
    </source>
</evidence>
<dbReference type="PATRIC" id="fig|946077.3.peg.746"/>
<dbReference type="Pfam" id="PF18939">
    <property type="entry name" value="DUF5686"/>
    <property type="match status" value="1"/>
</dbReference>
<feature type="chain" id="PRO_5003635187" description="Outer membrane protein" evidence="1">
    <location>
        <begin position="19"/>
        <end position="838"/>
    </location>
</feature>
<comment type="caution">
    <text evidence="2">The sequence shown here is derived from an EMBL/GenBank/DDBJ whole genome shotgun (WGS) entry which is preliminary data.</text>
</comment>
<keyword evidence="3" id="KW-1185">Reference proteome</keyword>
<dbReference type="Proteomes" id="UP000005938">
    <property type="component" value="Unassembled WGS sequence"/>
</dbReference>
<evidence type="ECO:0008006" key="4">
    <source>
        <dbReference type="Google" id="ProtNLM"/>
    </source>
</evidence>
<keyword evidence="1" id="KW-0732">Signal</keyword>
<dbReference type="InterPro" id="IPR043741">
    <property type="entry name" value="DUF5686"/>
</dbReference>
<dbReference type="eggNOG" id="COG4775">
    <property type="taxonomic scope" value="Bacteria"/>
</dbReference>
<dbReference type="STRING" id="946077.W5A_03674"/>
<evidence type="ECO:0000256" key="1">
    <source>
        <dbReference type="SAM" id="SignalP"/>
    </source>
</evidence>
<dbReference type="SUPFAM" id="SSF49464">
    <property type="entry name" value="Carboxypeptidase regulatory domain-like"/>
    <property type="match status" value="1"/>
</dbReference>
<dbReference type="Gene3D" id="2.60.40.1120">
    <property type="entry name" value="Carboxypeptidase-like, regulatory domain"/>
    <property type="match status" value="1"/>
</dbReference>
<accession>I0WHZ5</accession>
<dbReference type="OrthoDB" id="983143at2"/>
<dbReference type="InterPro" id="IPR008969">
    <property type="entry name" value="CarboxyPept-like_regulatory"/>
</dbReference>
<protein>
    <recommendedName>
        <fullName evidence="4">Outer membrane protein</fullName>
    </recommendedName>
</protein>
<organism evidence="2 3">
    <name type="scientific">Imtechella halotolerans K1</name>
    <dbReference type="NCBI Taxonomy" id="946077"/>
    <lineage>
        <taxon>Bacteria</taxon>
        <taxon>Pseudomonadati</taxon>
        <taxon>Bacteroidota</taxon>
        <taxon>Flavobacteriia</taxon>
        <taxon>Flavobacteriales</taxon>
        <taxon>Flavobacteriaceae</taxon>
        <taxon>Imtechella</taxon>
    </lineage>
</organism>
<proteinExistence type="predicted"/>
<name>I0WHZ5_9FLAO</name>
<gene>
    <name evidence="2" type="ORF">W5A_03674</name>
</gene>
<dbReference type="EMBL" id="AJJU01000003">
    <property type="protein sequence ID" value="EID76011.1"/>
    <property type="molecule type" value="Genomic_DNA"/>
</dbReference>
<evidence type="ECO:0000313" key="2">
    <source>
        <dbReference type="EMBL" id="EID76011.1"/>
    </source>
</evidence>
<dbReference type="AlphaFoldDB" id="I0WHZ5"/>
<dbReference type="Pfam" id="PF13715">
    <property type="entry name" value="CarbopepD_reg_2"/>
    <property type="match status" value="1"/>
</dbReference>
<sequence length="838" mass="96170">MNKILLFLLLLLSVFTNAQISIKGIVKDKSTQTPLPYATIKSGANQGTITDRDGKFSIVLPNNTIDFQVSYIGYNSKLITLEEGTTYYSIFLEDNIENLKEVVLYASEDPALKIMRKVIAQKPQNNPNKKLNTYRFNSYNRLIVTAEPDSIKGSIDSIFKITESGKKLIQVDSTNYEFKKQMKRAHLFISEKNSEYTYTKNKGNRETVHATRTSGLKQPIYELLAIQLQSFSFYENQYTVFGTNYISPIGNRALKEYYYRILDTVSIQNREAYMIHYKPKTTGNTAGLEGVLYIDTNTYALQKALVQLKAIVDIKATQEFNYYPKENLWFPSQKEIILRKGKNNEAISMFGKNVGISVSENTKDTSIVRSDFQDTSELLYLKSTEHITNVEFEIPVKIKGSGLALVFDDDAATRTDQYWEAYRPAINYRDSGTYYFLDSISEAQKIDTKLAFVQKLLKGYINTKYIDFDLKNLIKYNNYEGFRIGMGFVTNTTLSPKYRLNGYGVYGTKDKQFKYGIGGSTKLSKISNTWLGFNYIDDLIETGSHTYITEGRSFSLFEPRLFNISMFHKSRSISSYLEHDITAKLKTKWQITKANISPTYPYIYTTNNLEYNTYKITTATVSTEWTPSSQYMLSPKGKVETTIGYPRISFQVTQGIDNFLDGDFNFTKINIKALHQIKFRNKSITNLQLELGKAFGDLPLSELFHTSPNNPNKTSIMRRFAVGGGNSFETMYFNEFFSDQFTSLQIKHYFNRLTISQKLKPQFVFVTRAAIGDVDNIDKHVGVSFQSLRHGYMETGLEINKVWKGFGLAAFYRYGAYHLPRFDNNISLKFTYFFNLGL</sequence>
<dbReference type="RefSeq" id="WP_008237554.1">
    <property type="nucleotide sequence ID" value="NZ_AJJU01000003.1"/>
</dbReference>